<sequence length="65" mass="6995">MNERPDSLAGRYELGMLLIDDADAARCEEGAELLRSVAEQGNHPWAFSAAARRETGWNAASASTS</sequence>
<name>A0A5C6TZB6_9BURK</name>
<gene>
    <name evidence="1" type="ORF">FSC37_08950</name>
</gene>
<reference evidence="1 2" key="1">
    <citation type="submission" date="2019-08" db="EMBL/GenBank/DDBJ databases">
        <authorList>
            <person name="Khan S.A."/>
            <person name="Jeon C.O."/>
            <person name="Jeong S.E."/>
        </authorList>
    </citation>
    <scope>NUCLEOTIDE SEQUENCE [LARGE SCALE GENOMIC DNA]</scope>
    <source>
        <strain evidence="2">IMCC1728</strain>
    </source>
</reference>
<comment type="caution">
    <text evidence="1">The sequence shown here is derived from an EMBL/GenBank/DDBJ whole genome shotgun (WGS) entry which is preliminary data.</text>
</comment>
<protein>
    <submittedName>
        <fullName evidence="1">Uncharacterized protein</fullName>
    </submittedName>
</protein>
<dbReference type="Proteomes" id="UP000321832">
    <property type="component" value="Unassembled WGS sequence"/>
</dbReference>
<evidence type="ECO:0000313" key="1">
    <source>
        <dbReference type="EMBL" id="TXC66004.1"/>
    </source>
</evidence>
<dbReference type="AlphaFoldDB" id="A0A5C6TZB6"/>
<accession>A0A5C6TZB6</accession>
<evidence type="ECO:0000313" key="2">
    <source>
        <dbReference type="Proteomes" id="UP000321832"/>
    </source>
</evidence>
<organism evidence="1 2">
    <name type="scientific">Piscinibacter aquaticus</name>
    <dbReference type="NCBI Taxonomy" id="392597"/>
    <lineage>
        <taxon>Bacteria</taxon>
        <taxon>Pseudomonadati</taxon>
        <taxon>Pseudomonadota</taxon>
        <taxon>Betaproteobacteria</taxon>
        <taxon>Burkholderiales</taxon>
        <taxon>Sphaerotilaceae</taxon>
        <taxon>Piscinibacter</taxon>
    </lineage>
</organism>
<keyword evidence="2" id="KW-1185">Reference proteome</keyword>
<dbReference type="EMBL" id="VOPW01000001">
    <property type="protein sequence ID" value="TXC66004.1"/>
    <property type="molecule type" value="Genomic_DNA"/>
</dbReference>
<proteinExistence type="predicted"/>